<reference evidence="1 2" key="1">
    <citation type="journal article" date="2019" name="Sci. Rep.">
        <title>Orb-weaving spider Araneus ventricosus genome elucidates the spidroin gene catalogue.</title>
        <authorList>
            <person name="Kono N."/>
            <person name="Nakamura H."/>
            <person name="Ohtoshi R."/>
            <person name="Moran D.A.P."/>
            <person name="Shinohara A."/>
            <person name="Yoshida Y."/>
            <person name="Fujiwara M."/>
            <person name="Mori M."/>
            <person name="Tomita M."/>
            <person name="Arakawa K."/>
        </authorList>
    </citation>
    <scope>NUCLEOTIDE SEQUENCE [LARGE SCALE GENOMIC DNA]</scope>
</reference>
<proteinExistence type="predicted"/>
<comment type="caution">
    <text evidence="1">The sequence shown here is derived from an EMBL/GenBank/DDBJ whole genome shotgun (WGS) entry which is preliminary data.</text>
</comment>
<dbReference type="AlphaFoldDB" id="A0A4Y2AMH9"/>
<sequence length="109" mass="13176">MPFITFCLIICKLRRQSLTEVWRKSLIHHLTHREHIRDLYREPQEEPNRESAIIPIRRYANRPIDPFRLMSRLSFFLQVVAFPLMMRPDRLFRLRDVDLHTIRSAPAAP</sequence>
<gene>
    <name evidence="1" type="ORF">AVEN_92321_1</name>
</gene>
<organism evidence="1 2">
    <name type="scientific">Araneus ventricosus</name>
    <name type="common">Orbweaver spider</name>
    <name type="synonym">Epeira ventricosa</name>
    <dbReference type="NCBI Taxonomy" id="182803"/>
    <lineage>
        <taxon>Eukaryota</taxon>
        <taxon>Metazoa</taxon>
        <taxon>Ecdysozoa</taxon>
        <taxon>Arthropoda</taxon>
        <taxon>Chelicerata</taxon>
        <taxon>Arachnida</taxon>
        <taxon>Araneae</taxon>
        <taxon>Araneomorphae</taxon>
        <taxon>Entelegynae</taxon>
        <taxon>Araneoidea</taxon>
        <taxon>Araneidae</taxon>
        <taxon>Araneus</taxon>
    </lineage>
</organism>
<dbReference type="EMBL" id="BGPR01000021">
    <property type="protein sequence ID" value="GBL80425.1"/>
    <property type="molecule type" value="Genomic_DNA"/>
</dbReference>
<accession>A0A4Y2AMH9</accession>
<name>A0A4Y2AMH9_ARAVE</name>
<protein>
    <submittedName>
        <fullName evidence="1">Uncharacterized protein</fullName>
    </submittedName>
</protein>
<dbReference type="Proteomes" id="UP000499080">
    <property type="component" value="Unassembled WGS sequence"/>
</dbReference>
<evidence type="ECO:0000313" key="1">
    <source>
        <dbReference type="EMBL" id="GBL80425.1"/>
    </source>
</evidence>
<evidence type="ECO:0000313" key="2">
    <source>
        <dbReference type="Proteomes" id="UP000499080"/>
    </source>
</evidence>
<keyword evidence="2" id="KW-1185">Reference proteome</keyword>